<dbReference type="AlphaFoldDB" id="A0A915I4J5"/>
<dbReference type="WBParaSite" id="nRc.2.0.1.t08760-RA">
    <property type="protein sequence ID" value="nRc.2.0.1.t08760-RA"/>
    <property type="gene ID" value="nRc.2.0.1.g08760"/>
</dbReference>
<evidence type="ECO:0000313" key="2">
    <source>
        <dbReference type="WBParaSite" id="nRc.2.0.1.t08760-RA"/>
    </source>
</evidence>
<name>A0A915I4J5_ROMCU</name>
<protein>
    <submittedName>
        <fullName evidence="2">Uncharacterized protein</fullName>
    </submittedName>
</protein>
<proteinExistence type="predicted"/>
<sequence length="106" mass="12269">AFFLFFTLIESFPVVQRIVRKSQRQVRLFKTTTTEWPFDNPENFKPLNQEHRNPNGLAVGDLFQGFASFLQFNKDGRMDVGQTARSIFDGVFSVVANLTKEKFFQA</sequence>
<evidence type="ECO:0000313" key="1">
    <source>
        <dbReference type="Proteomes" id="UP000887565"/>
    </source>
</evidence>
<dbReference type="Proteomes" id="UP000887565">
    <property type="component" value="Unplaced"/>
</dbReference>
<reference evidence="2" key="1">
    <citation type="submission" date="2022-11" db="UniProtKB">
        <authorList>
            <consortium name="WormBaseParasite"/>
        </authorList>
    </citation>
    <scope>IDENTIFICATION</scope>
</reference>
<accession>A0A915I4J5</accession>
<organism evidence="1 2">
    <name type="scientific">Romanomermis culicivorax</name>
    <name type="common">Nematode worm</name>
    <dbReference type="NCBI Taxonomy" id="13658"/>
    <lineage>
        <taxon>Eukaryota</taxon>
        <taxon>Metazoa</taxon>
        <taxon>Ecdysozoa</taxon>
        <taxon>Nematoda</taxon>
        <taxon>Enoplea</taxon>
        <taxon>Dorylaimia</taxon>
        <taxon>Mermithida</taxon>
        <taxon>Mermithoidea</taxon>
        <taxon>Mermithidae</taxon>
        <taxon>Romanomermis</taxon>
    </lineage>
</organism>
<keyword evidence="1" id="KW-1185">Reference proteome</keyword>